<proteinExistence type="predicted"/>
<feature type="transmembrane region" description="Helical" evidence="5">
    <location>
        <begin position="226"/>
        <end position="245"/>
    </location>
</feature>
<feature type="transmembrane region" description="Helical" evidence="5">
    <location>
        <begin position="73"/>
        <end position="97"/>
    </location>
</feature>
<evidence type="ECO:0000256" key="1">
    <source>
        <dbReference type="ARBA" id="ARBA00004141"/>
    </source>
</evidence>
<organism evidence="6 7">
    <name type="scientific">Hydra vulgaris</name>
    <name type="common">Hydra</name>
    <name type="synonym">Hydra attenuata</name>
    <dbReference type="NCBI Taxonomy" id="6087"/>
    <lineage>
        <taxon>Eukaryota</taxon>
        <taxon>Metazoa</taxon>
        <taxon>Cnidaria</taxon>
        <taxon>Hydrozoa</taxon>
        <taxon>Hydroidolina</taxon>
        <taxon>Anthoathecata</taxon>
        <taxon>Aplanulata</taxon>
        <taxon>Hydridae</taxon>
        <taxon>Hydra</taxon>
    </lineage>
</organism>
<dbReference type="Gene3D" id="1.20.1250.20">
    <property type="entry name" value="MFS general substrate transporter like domains"/>
    <property type="match status" value="2"/>
</dbReference>
<feature type="transmembrane region" description="Helical" evidence="5">
    <location>
        <begin position="435"/>
        <end position="454"/>
    </location>
</feature>
<keyword evidence="4 5" id="KW-0472">Membrane</keyword>
<reference evidence="7" key="2">
    <citation type="submission" date="2025-08" db="UniProtKB">
        <authorList>
            <consortium name="RefSeq"/>
        </authorList>
    </citation>
    <scope>IDENTIFICATION</scope>
</reference>
<dbReference type="InterPro" id="IPR011701">
    <property type="entry name" value="MFS"/>
</dbReference>
<dbReference type="PANTHER" id="PTHR10924:SF27">
    <property type="entry name" value="SOLUTE CARRIER FAMILY 49 MEMBER 4"/>
    <property type="match status" value="1"/>
</dbReference>
<keyword evidence="6" id="KW-1185">Reference proteome</keyword>
<keyword evidence="2 5" id="KW-0812">Transmembrane</keyword>
<feature type="transmembrane region" description="Helical" evidence="5">
    <location>
        <begin position="343"/>
        <end position="366"/>
    </location>
</feature>
<keyword evidence="3 5" id="KW-1133">Transmembrane helix</keyword>
<protein>
    <submittedName>
        <fullName evidence="7">Solute carrier family 49 member 4 homolog isoform X4</fullName>
    </submittedName>
</protein>
<dbReference type="Pfam" id="PF07690">
    <property type="entry name" value="MFS_1"/>
    <property type="match status" value="1"/>
</dbReference>
<dbReference type="InterPro" id="IPR036259">
    <property type="entry name" value="MFS_trans_sf"/>
</dbReference>
<evidence type="ECO:0000313" key="6">
    <source>
        <dbReference type="Proteomes" id="UP001652625"/>
    </source>
</evidence>
<dbReference type="InterPro" id="IPR049680">
    <property type="entry name" value="FLVCR1-2_SLC49-like"/>
</dbReference>
<reference evidence="6" key="1">
    <citation type="submission" date="2025-05" db="UniProtKB">
        <authorList>
            <consortium name="RefSeq"/>
        </authorList>
    </citation>
    <scope>NUCLEOTIDE SEQUENCE [LARGE SCALE GENOMIC DNA]</scope>
</reference>
<name>A0ABM4BFF9_HYDVU</name>
<sequence>MTVENDEKLLLSKENDLTAIIVKSDSVCVNGNKIVETGVYWYRWYILILYSCSSALSSIAWNSWGPIESTVHVVFGWNTGTISLLSDWGAIIFLLFVFPSSYILDVFGLRKAIIVSSFCLLIGTGLRCITSEPVNATYLIHTAQIIIGFAGPVGQAAATALSSTWFPSKQRTTATAIGSLSCYCGTALSFFIGPHLVQDFDSFGIKKGDKAYEALVSKLSNQVMRFMYVQFGMCGGIFLLVILSFPHKPPKPPSFTSNIERVHFLSGLKSLFKNPNFQLIAFAYGLTTGVYSAWCSDLALNLKEFSIDDETASWLGFWAVVAGAISGVALSIMADFLGALKLLVIMMFIVSTASFGVFGLICVEVIPKSITLFYFTSIIGGICLNGTIPLFFELAVESSYPVAEGINTGAMTFSNNFYCFLFLSLPLIPGIGTKWMNWFLVASCALCIPVMMVFKEKYKRLEIDISEKLDFPINL</sequence>
<dbReference type="Proteomes" id="UP001652625">
    <property type="component" value="Chromosome 02"/>
</dbReference>
<dbReference type="PANTHER" id="PTHR10924">
    <property type="entry name" value="MAJOR FACILITATOR SUPERFAMILY PROTEIN-RELATED"/>
    <property type="match status" value="1"/>
</dbReference>
<feature type="transmembrane region" description="Helical" evidence="5">
    <location>
        <begin position="408"/>
        <end position="429"/>
    </location>
</feature>
<accession>A0ABM4BFF9</accession>
<dbReference type="RefSeq" id="XP_065647704.1">
    <property type="nucleotide sequence ID" value="XM_065791632.1"/>
</dbReference>
<evidence type="ECO:0000313" key="7">
    <source>
        <dbReference type="RefSeq" id="XP_065647704.1"/>
    </source>
</evidence>
<feature type="transmembrane region" description="Helical" evidence="5">
    <location>
        <begin position="277"/>
        <end position="294"/>
    </location>
</feature>
<gene>
    <name evidence="7" type="primary">LOC105847155</name>
</gene>
<feature type="transmembrane region" description="Helical" evidence="5">
    <location>
        <begin position="372"/>
        <end position="396"/>
    </location>
</feature>
<evidence type="ECO:0000256" key="4">
    <source>
        <dbReference type="ARBA" id="ARBA00023136"/>
    </source>
</evidence>
<evidence type="ECO:0000256" key="2">
    <source>
        <dbReference type="ARBA" id="ARBA00022692"/>
    </source>
</evidence>
<feature type="transmembrane region" description="Helical" evidence="5">
    <location>
        <begin position="42"/>
        <end position="61"/>
    </location>
</feature>
<feature type="transmembrane region" description="Helical" evidence="5">
    <location>
        <begin position="173"/>
        <end position="192"/>
    </location>
</feature>
<feature type="transmembrane region" description="Helical" evidence="5">
    <location>
        <begin position="314"/>
        <end position="336"/>
    </location>
</feature>
<evidence type="ECO:0000256" key="5">
    <source>
        <dbReference type="SAM" id="Phobius"/>
    </source>
</evidence>
<dbReference type="SUPFAM" id="SSF103473">
    <property type="entry name" value="MFS general substrate transporter"/>
    <property type="match status" value="1"/>
</dbReference>
<feature type="transmembrane region" description="Helical" evidence="5">
    <location>
        <begin position="109"/>
        <end position="126"/>
    </location>
</feature>
<evidence type="ECO:0000256" key="3">
    <source>
        <dbReference type="ARBA" id="ARBA00022989"/>
    </source>
</evidence>
<comment type="subcellular location">
    <subcellularLocation>
        <location evidence="1">Membrane</location>
        <topology evidence="1">Multi-pass membrane protein</topology>
    </subcellularLocation>
</comment>
<dbReference type="GeneID" id="105847155"/>
<feature type="transmembrane region" description="Helical" evidence="5">
    <location>
        <begin position="138"/>
        <end position="161"/>
    </location>
</feature>